<dbReference type="PROSITE" id="PS51383">
    <property type="entry name" value="YJEF_C_3"/>
    <property type="match status" value="1"/>
</dbReference>
<feature type="binding site" evidence="18">
    <location>
        <position position="61"/>
    </location>
    <ligand>
        <name>K(+)</name>
        <dbReference type="ChEBI" id="CHEBI:29103"/>
    </ligand>
</feature>
<evidence type="ECO:0000256" key="12">
    <source>
        <dbReference type="ARBA" id="ARBA00023239"/>
    </source>
</evidence>
<sequence length="481" mass="50491">MLRASDHILTVRQMQAAEQALIDAGGTNEQLMQIAGKGAAEWVWRIAAGRSVTVLCGPGNNGGDGYVIAEVLRQRGLVVSVVAPADPVSAAAQNARASYHGHIQDNYRKAQADILVDCLFGTGLSRGLSNELVEMLEELASWHDFVIAVDLPSGVDSDNGALLSGIPHYDLTIALGAWKWAHWIMPAAQYMGSRQLVPIGIDASNEADFTTPRLLSKPRFDAPNAAAHKYSRGLVAIVAGDMPGAAQLAAKAAMRGGAGYVKILTGGRQLDAPSELVVDSRPLSEALSDERISALVAGPGLGTGARSQQVLEIVLNWPRDIPTVLDADALNLIGKVDWPPPSERTFVLTPHSGELAQLRSAFEPPDTKGPLASKVHHTIELDWMTDATIVAKGPDTIIFNRDLGMAIAPPASSWLSVAGTGDVLAGIIASRLATGADPFVAACDGVWLHGRAARLAGGITGKPFTASELAGRVAQAYAACL</sequence>
<comment type="catalytic activity">
    <reaction evidence="2 18 19">
        <text>(6R)-NADPHX = (6S)-NADPHX</text>
        <dbReference type="Rhea" id="RHEA:32227"/>
        <dbReference type="ChEBI" id="CHEBI:64076"/>
        <dbReference type="ChEBI" id="CHEBI:64077"/>
        <dbReference type="EC" id="5.1.99.6"/>
    </reaction>
</comment>
<evidence type="ECO:0000256" key="3">
    <source>
        <dbReference type="ARBA" id="ARBA00006001"/>
    </source>
</evidence>
<feature type="binding site" evidence="17">
    <location>
        <position position="421"/>
    </location>
    <ligand>
        <name>AMP</name>
        <dbReference type="ChEBI" id="CHEBI:456215"/>
    </ligand>
</feature>
<keyword evidence="7 17" id="KW-0067">ATP-binding</keyword>
<feature type="domain" description="YjeF C-terminal" evidence="20">
    <location>
        <begin position="212"/>
        <end position="480"/>
    </location>
</feature>
<keyword evidence="10 17" id="KW-0520">NAD</keyword>
<evidence type="ECO:0000313" key="23">
    <source>
        <dbReference type="Proteomes" id="UP000468943"/>
    </source>
</evidence>
<dbReference type="CDD" id="cd01171">
    <property type="entry name" value="YXKO-related"/>
    <property type="match status" value="1"/>
</dbReference>
<dbReference type="GO" id="GO:0005524">
    <property type="term" value="F:ATP binding"/>
    <property type="evidence" value="ECO:0007669"/>
    <property type="project" value="UniProtKB-UniRule"/>
</dbReference>
<feature type="binding site" evidence="18">
    <location>
        <position position="150"/>
    </location>
    <ligand>
        <name>(6S)-NADPHX</name>
        <dbReference type="ChEBI" id="CHEBI:64076"/>
    </ligand>
</feature>
<dbReference type="GO" id="GO:0052855">
    <property type="term" value="F:ADP-dependent NAD(P)H-hydrate dehydratase activity"/>
    <property type="evidence" value="ECO:0007669"/>
    <property type="project" value="UniProtKB-UniRule"/>
</dbReference>
<evidence type="ECO:0000256" key="6">
    <source>
        <dbReference type="ARBA" id="ARBA00022741"/>
    </source>
</evidence>
<dbReference type="NCBIfam" id="TIGR00197">
    <property type="entry name" value="yjeF_nterm"/>
    <property type="match status" value="1"/>
</dbReference>
<feature type="binding site" evidence="18">
    <location>
        <position position="117"/>
    </location>
    <ligand>
        <name>K(+)</name>
        <dbReference type="ChEBI" id="CHEBI:29103"/>
    </ligand>
</feature>
<comment type="function">
    <text evidence="14 19">Bifunctional enzyme that catalyzes the epimerization of the S- and R-forms of NAD(P)HX and the dehydration of the S-form of NAD(P)HX at the expense of ADP, which is converted to AMP. This allows the repair of both epimers of NAD(P)HX, a damaged form of NAD(P)H that is a result of enzymatic or heat-dependent hydration.</text>
</comment>
<comment type="similarity">
    <text evidence="17">Belongs to the NnrD/CARKD family.</text>
</comment>
<comment type="catalytic activity">
    <reaction evidence="1 18 19">
        <text>(6R)-NADHX = (6S)-NADHX</text>
        <dbReference type="Rhea" id="RHEA:32215"/>
        <dbReference type="ChEBI" id="CHEBI:64074"/>
        <dbReference type="ChEBI" id="CHEBI:64075"/>
        <dbReference type="EC" id="5.1.99.6"/>
    </reaction>
</comment>
<dbReference type="EC" id="4.2.1.136" evidence="19"/>
<keyword evidence="5 18" id="KW-0479">Metal-binding</keyword>
<feature type="binding site" evidence="18">
    <location>
        <begin position="121"/>
        <end position="127"/>
    </location>
    <ligand>
        <name>(6S)-NADPHX</name>
        <dbReference type="ChEBI" id="CHEBI:64076"/>
    </ligand>
</feature>
<evidence type="ECO:0000256" key="18">
    <source>
        <dbReference type="HAMAP-Rule" id="MF_01966"/>
    </source>
</evidence>
<feature type="binding site" evidence="17">
    <location>
        <position position="245"/>
    </location>
    <ligand>
        <name>(6S)-NADPHX</name>
        <dbReference type="ChEBI" id="CHEBI:64076"/>
    </ligand>
</feature>
<dbReference type="PROSITE" id="PS01050">
    <property type="entry name" value="YJEF_C_2"/>
    <property type="match status" value="1"/>
</dbReference>
<evidence type="ECO:0000256" key="10">
    <source>
        <dbReference type="ARBA" id="ARBA00023027"/>
    </source>
</evidence>
<comment type="catalytic activity">
    <reaction evidence="16 17 19">
        <text>(6S)-NADPHX + ADP = AMP + phosphate + NADPH + H(+)</text>
        <dbReference type="Rhea" id="RHEA:32235"/>
        <dbReference type="ChEBI" id="CHEBI:15378"/>
        <dbReference type="ChEBI" id="CHEBI:43474"/>
        <dbReference type="ChEBI" id="CHEBI:57783"/>
        <dbReference type="ChEBI" id="CHEBI:64076"/>
        <dbReference type="ChEBI" id="CHEBI:456215"/>
        <dbReference type="ChEBI" id="CHEBI:456216"/>
        <dbReference type="EC" id="4.2.1.136"/>
    </reaction>
</comment>
<comment type="catalytic activity">
    <reaction evidence="15 17 19">
        <text>(6S)-NADHX + ADP = AMP + phosphate + NADH + H(+)</text>
        <dbReference type="Rhea" id="RHEA:32223"/>
        <dbReference type="ChEBI" id="CHEBI:15378"/>
        <dbReference type="ChEBI" id="CHEBI:43474"/>
        <dbReference type="ChEBI" id="CHEBI:57945"/>
        <dbReference type="ChEBI" id="CHEBI:64074"/>
        <dbReference type="ChEBI" id="CHEBI:456215"/>
        <dbReference type="ChEBI" id="CHEBI:456216"/>
        <dbReference type="EC" id="4.2.1.136"/>
    </reaction>
</comment>
<comment type="similarity">
    <text evidence="18">Belongs to the NnrE/AIBP family.</text>
</comment>
<evidence type="ECO:0000256" key="14">
    <source>
        <dbReference type="ARBA" id="ARBA00025153"/>
    </source>
</evidence>
<dbReference type="GO" id="GO:0052856">
    <property type="term" value="F:NAD(P)HX epimerase activity"/>
    <property type="evidence" value="ECO:0007669"/>
    <property type="project" value="UniProtKB-UniRule"/>
</dbReference>
<keyword evidence="11 18" id="KW-0413">Isomerase</keyword>
<dbReference type="InterPro" id="IPR029056">
    <property type="entry name" value="Ribokinase-like"/>
</dbReference>
<evidence type="ECO:0000256" key="4">
    <source>
        <dbReference type="ARBA" id="ARBA00009524"/>
    </source>
</evidence>
<dbReference type="PANTHER" id="PTHR12592:SF0">
    <property type="entry name" value="ATP-DEPENDENT (S)-NAD(P)H-HYDRATE DEHYDRATASE"/>
    <property type="match status" value="1"/>
</dbReference>
<dbReference type="InterPro" id="IPR036652">
    <property type="entry name" value="YjeF_N_dom_sf"/>
</dbReference>
<comment type="cofactor">
    <cofactor evidence="17">
        <name>Mg(2+)</name>
        <dbReference type="ChEBI" id="CHEBI:18420"/>
    </cofactor>
</comment>
<protein>
    <recommendedName>
        <fullName evidence="19">Bifunctional NAD(P)H-hydrate repair enzyme</fullName>
    </recommendedName>
    <alternativeName>
        <fullName evidence="19">Nicotinamide nucleotide repair protein</fullName>
    </alternativeName>
    <domain>
        <recommendedName>
            <fullName evidence="19">ADP-dependent (S)-NAD(P)H-hydrate dehydratase</fullName>
            <ecNumber evidence="19">4.2.1.136</ecNumber>
        </recommendedName>
        <alternativeName>
            <fullName evidence="19">ADP-dependent NAD(P)HX dehydratase</fullName>
        </alternativeName>
    </domain>
    <domain>
        <recommendedName>
            <fullName evidence="19">NAD(P)H-hydrate epimerase</fullName>
            <ecNumber evidence="19">5.1.99.6</ecNumber>
        </recommendedName>
    </domain>
</protein>
<comment type="caution">
    <text evidence="22">The sequence shown here is derived from an EMBL/GenBank/DDBJ whole genome shotgun (WGS) entry which is preliminary data.</text>
</comment>
<evidence type="ECO:0000256" key="17">
    <source>
        <dbReference type="HAMAP-Rule" id="MF_01965"/>
    </source>
</evidence>
<keyword evidence="9 18" id="KW-0630">Potassium</keyword>
<keyword evidence="6 17" id="KW-0547">Nucleotide-binding</keyword>
<dbReference type="InterPro" id="IPR000631">
    <property type="entry name" value="CARKD"/>
</dbReference>
<dbReference type="SUPFAM" id="SSF64153">
    <property type="entry name" value="YjeF N-terminal domain-like"/>
    <property type="match status" value="1"/>
</dbReference>
<feature type="binding site" evidence="17">
    <location>
        <begin position="392"/>
        <end position="396"/>
    </location>
    <ligand>
        <name>AMP</name>
        <dbReference type="ChEBI" id="CHEBI:456215"/>
    </ligand>
</feature>
<evidence type="ECO:0000259" key="20">
    <source>
        <dbReference type="PROSITE" id="PS51383"/>
    </source>
</evidence>
<evidence type="ECO:0000256" key="5">
    <source>
        <dbReference type="ARBA" id="ARBA00022723"/>
    </source>
</evidence>
<evidence type="ECO:0000256" key="8">
    <source>
        <dbReference type="ARBA" id="ARBA00022857"/>
    </source>
</evidence>
<dbReference type="NCBIfam" id="TIGR00196">
    <property type="entry name" value="yjeF_cterm"/>
    <property type="match status" value="1"/>
</dbReference>
<evidence type="ECO:0000256" key="9">
    <source>
        <dbReference type="ARBA" id="ARBA00022958"/>
    </source>
</evidence>
<dbReference type="InterPro" id="IPR004443">
    <property type="entry name" value="YjeF_N_dom"/>
</dbReference>
<dbReference type="OrthoDB" id="9806925at2"/>
<comment type="cofactor">
    <cofactor evidence="18 19">
        <name>K(+)</name>
        <dbReference type="ChEBI" id="CHEBI:29103"/>
    </cofactor>
    <text evidence="18 19">Binds 1 potassium ion per subunit.</text>
</comment>
<dbReference type="Gene3D" id="3.40.1190.20">
    <property type="match status" value="1"/>
</dbReference>
<comment type="similarity">
    <text evidence="4 19">In the C-terminal section; belongs to the NnrD/CARKD family.</text>
</comment>
<gene>
    <name evidence="17" type="primary">nnrD</name>
    <name evidence="18" type="synonym">nnrE</name>
    <name evidence="22" type="ORF">GRI36_08165</name>
</gene>
<dbReference type="EMBL" id="WTYS01000001">
    <property type="protein sequence ID" value="MXO56856.1"/>
    <property type="molecule type" value="Genomic_DNA"/>
</dbReference>
<feature type="domain" description="YjeF N-terminal" evidence="21">
    <location>
        <begin position="14"/>
        <end position="207"/>
    </location>
</feature>
<comment type="caution">
    <text evidence="18">Lacks conserved residue(s) required for the propagation of feature annotation.</text>
</comment>
<dbReference type="InterPro" id="IPR017953">
    <property type="entry name" value="Carbohydrate_kinase_pred_CS"/>
</dbReference>
<dbReference type="PROSITE" id="PS51385">
    <property type="entry name" value="YJEF_N"/>
    <property type="match status" value="1"/>
</dbReference>
<evidence type="ECO:0000256" key="15">
    <source>
        <dbReference type="ARBA" id="ARBA00048238"/>
    </source>
</evidence>
<dbReference type="HAMAP" id="MF_01966">
    <property type="entry name" value="NADHX_epimerase"/>
    <property type="match status" value="1"/>
</dbReference>
<proteinExistence type="inferred from homology"/>
<dbReference type="SUPFAM" id="SSF53613">
    <property type="entry name" value="Ribokinase-like"/>
    <property type="match status" value="1"/>
</dbReference>
<dbReference type="Pfam" id="PF01256">
    <property type="entry name" value="Carb_kinase"/>
    <property type="match status" value="1"/>
</dbReference>
<dbReference type="Proteomes" id="UP000468943">
    <property type="component" value="Unassembled WGS sequence"/>
</dbReference>
<keyword evidence="8 17" id="KW-0521">NADP</keyword>
<evidence type="ECO:0000256" key="2">
    <source>
        <dbReference type="ARBA" id="ARBA00000909"/>
    </source>
</evidence>
<dbReference type="GO" id="GO:0046496">
    <property type="term" value="P:nicotinamide nucleotide metabolic process"/>
    <property type="evidence" value="ECO:0007669"/>
    <property type="project" value="UniProtKB-UniRule"/>
</dbReference>
<dbReference type="GO" id="GO:0046872">
    <property type="term" value="F:metal ion binding"/>
    <property type="evidence" value="ECO:0007669"/>
    <property type="project" value="UniProtKB-UniRule"/>
</dbReference>
<accession>A0A6I4SP52</accession>
<reference evidence="22 23" key="1">
    <citation type="submission" date="2019-12" db="EMBL/GenBank/DDBJ databases">
        <title>Genomic-based taxomic classification of the family Erythrobacteraceae.</title>
        <authorList>
            <person name="Xu L."/>
        </authorList>
    </citation>
    <scope>NUCLEOTIDE SEQUENCE [LARGE SCALE GENOMIC DNA]</scope>
    <source>
        <strain evidence="22 23">JCM 17802</strain>
    </source>
</reference>
<evidence type="ECO:0000313" key="22">
    <source>
        <dbReference type="EMBL" id="MXO56856.1"/>
    </source>
</evidence>
<organism evidence="22 23">
    <name type="scientific">Pontixanthobacter gangjinensis</name>
    <dbReference type="NCBI Taxonomy" id="1028742"/>
    <lineage>
        <taxon>Bacteria</taxon>
        <taxon>Pseudomonadati</taxon>
        <taxon>Pseudomonadota</taxon>
        <taxon>Alphaproteobacteria</taxon>
        <taxon>Sphingomonadales</taxon>
        <taxon>Erythrobacteraceae</taxon>
        <taxon>Pontixanthobacter</taxon>
    </lineage>
</organism>
<feature type="binding site" evidence="18">
    <location>
        <position position="153"/>
    </location>
    <ligand>
        <name>K(+)</name>
        <dbReference type="ChEBI" id="CHEBI:29103"/>
    </ligand>
</feature>
<dbReference type="EC" id="5.1.99.6" evidence="19"/>
<feature type="binding site" evidence="17">
    <location>
        <position position="351"/>
    </location>
    <ligand>
        <name>(6S)-NADPHX</name>
        <dbReference type="ChEBI" id="CHEBI:64076"/>
    </ligand>
</feature>
<comment type="function">
    <text evidence="17">Catalyzes the dehydration of the S-form of NAD(P)HX at the expense of ADP, which is converted to AMP. Together with NAD(P)HX epimerase, which catalyzes the epimerization of the S- and R-forms, the enzyme allows the repair of both epimers of NAD(P)HX, a damaged form of NAD(P)H that is a result of enzymatic or heat-dependent hydration.</text>
</comment>
<dbReference type="PIRSF" id="PIRSF017184">
    <property type="entry name" value="Nnr"/>
    <property type="match status" value="1"/>
</dbReference>
<keyword evidence="12 17" id="KW-0456">Lyase</keyword>
<dbReference type="GO" id="GO:0110051">
    <property type="term" value="P:metabolite repair"/>
    <property type="evidence" value="ECO:0007669"/>
    <property type="project" value="TreeGrafter"/>
</dbReference>
<dbReference type="PANTHER" id="PTHR12592">
    <property type="entry name" value="ATP-DEPENDENT (S)-NAD(P)H-HYDRATE DEHYDRATASE FAMILY MEMBER"/>
    <property type="match status" value="1"/>
</dbReference>
<dbReference type="AlphaFoldDB" id="A0A6I4SP52"/>
<dbReference type="Gene3D" id="3.40.50.10260">
    <property type="entry name" value="YjeF N-terminal domain"/>
    <property type="match status" value="1"/>
</dbReference>
<feature type="binding site" evidence="18">
    <location>
        <begin position="60"/>
        <end position="64"/>
    </location>
    <ligand>
        <name>(6S)-NADPHX</name>
        <dbReference type="ChEBI" id="CHEBI:64076"/>
    </ligand>
</feature>
<dbReference type="Pfam" id="PF03853">
    <property type="entry name" value="YjeF_N"/>
    <property type="match status" value="1"/>
</dbReference>
<evidence type="ECO:0000256" key="7">
    <source>
        <dbReference type="ARBA" id="ARBA00022840"/>
    </source>
</evidence>
<evidence type="ECO:0000256" key="19">
    <source>
        <dbReference type="PIRNR" id="PIRNR017184"/>
    </source>
</evidence>
<keyword evidence="23" id="KW-1185">Reference proteome</keyword>
<evidence type="ECO:0000256" key="11">
    <source>
        <dbReference type="ARBA" id="ARBA00023235"/>
    </source>
</evidence>
<feature type="binding site" evidence="17">
    <location>
        <position position="422"/>
    </location>
    <ligand>
        <name>(6S)-NADPHX</name>
        <dbReference type="ChEBI" id="CHEBI:64076"/>
    </ligand>
</feature>
<evidence type="ECO:0000256" key="13">
    <source>
        <dbReference type="ARBA" id="ARBA00023268"/>
    </source>
</evidence>
<keyword evidence="13" id="KW-0511">Multifunctional enzyme</keyword>
<feature type="binding site" evidence="17">
    <location>
        <position position="300"/>
    </location>
    <ligand>
        <name>(6S)-NADPHX</name>
        <dbReference type="ChEBI" id="CHEBI:64076"/>
    </ligand>
</feature>
<dbReference type="HAMAP" id="MF_01965">
    <property type="entry name" value="NADHX_dehydratase"/>
    <property type="match status" value="1"/>
</dbReference>
<dbReference type="InterPro" id="IPR030677">
    <property type="entry name" value="Nnr"/>
</dbReference>
<name>A0A6I4SP52_9SPHN</name>
<evidence type="ECO:0000259" key="21">
    <source>
        <dbReference type="PROSITE" id="PS51385"/>
    </source>
</evidence>
<comment type="similarity">
    <text evidence="3 19">In the N-terminal section; belongs to the NnrE/AIBP family.</text>
</comment>
<evidence type="ECO:0000256" key="1">
    <source>
        <dbReference type="ARBA" id="ARBA00000013"/>
    </source>
</evidence>
<comment type="subunit">
    <text evidence="17">Homotetramer.</text>
</comment>
<evidence type="ECO:0000256" key="16">
    <source>
        <dbReference type="ARBA" id="ARBA00049209"/>
    </source>
</evidence>
<comment type="function">
    <text evidence="18">Catalyzes the epimerization of the S- and R-forms of NAD(P)HX, a damaged form of NAD(P)H that is a result of enzymatic or heat-dependent hydration. This is a prerequisite for the S-specific NAD(P)H-hydrate dehydratase to allow the repair of both epimers of NAD(P)HX.</text>
</comment>